<feature type="transmembrane region" description="Helical" evidence="1">
    <location>
        <begin position="42"/>
        <end position="61"/>
    </location>
</feature>
<dbReference type="EMBL" id="GIFC01008765">
    <property type="protein sequence ID" value="MXU90848.1"/>
    <property type="molecule type" value="Transcribed_RNA"/>
</dbReference>
<proteinExistence type="predicted"/>
<evidence type="ECO:0000256" key="1">
    <source>
        <dbReference type="SAM" id="Phobius"/>
    </source>
</evidence>
<sequence>MWLMKPISWYLPGPSLMLGPTVAASIPISMGVESSSSARLKIQSIALSTLLSVALSALTAWSCENPMDMTMESAAGSGLKEVSLLAALGGMKGSPKSGSSMCSMTQAVAASMPEFSVK</sequence>
<keyword evidence="1" id="KW-0472">Membrane</keyword>
<accession>A0A6B0UN84</accession>
<protein>
    <submittedName>
        <fullName evidence="2">Uncharacterized protein</fullName>
    </submittedName>
</protein>
<dbReference type="AlphaFoldDB" id="A0A6B0UN84"/>
<organism evidence="2">
    <name type="scientific">Ixodes ricinus</name>
    <name type="common">Common tick</name>
    <name type="synonym">Acarus ricinus</name>
    <dbReference type="NCBI Taxonomy" id="34613"/>
    <lineage>
        <taxon>Eukaryota</taxon>
        <taxon>Metazoa</taxon>
        <taxon>Ecdysozoa</taxon>
        <taxon>Arthropoda</taxon>
        <taxon>Chelicerata</taxon>
        <taxon>Arachnida</taxon>
        <taxon>Acari</taxon>
        <taxon>Parasitiformes</taxon>
        <taxon>Ixodida</taxon>
        <taxon>Ixodoidea</taxon>
        <taxon>Ixodidae</taxon>
        <taxon>Ixodinae</taxon>
        <taxon>Ixodes</taxon>
    </lineage>
</organism>
<evidence type="ECO:0000313" key="2">
    <source>
        <dbReference type="EMBL" id="MXU90848.1"/>
    </source>
</evidence>
<name>A0A6B0UN84_IXORI</name>
<keyword evidence="1" id="KW-1133">Transmembrane helix</keyword>
<reference evidence="2" key="1">
    <citation type="submission" date="2019-12" db="EMBL/GenBank/DDBJ databases">
        <title>An insight into the sialome of adult female Ixodes ricinus ticks feeding for 6 days.</title>
        <authorList>
            <person name="Perner J."/>
            <person name="Ribeiro J.M.C."/>
        </authorList>
    </citation>
    <scope>NUCLEOTIDE SEQUENCE</scope>
    <source>
        <strain evidence="2">Semi-engorged</strain>
        <tissue evidence="2">Salivary glands</tissue>
    </source>
</reference>
<keyword evidence="1" id="KW-0812">Transmembrane</keyword>